<reference evidence="1" key="1">
    <citation type="submission" date="2014-11" db="EMBL/GenBank/DDBJ databases">
        <authorList>
            <person name="Amaro Gonzalez C."/>
        </authorList>
    </citation>
    <scope>NUCLEOTIDE SEQUENCE</scope>
</reference>
<evidence type="ECO:0000313" key="1">
    <source>
        <dbReference type="EMBL" id="JAH36023.1"/>
    </source>
</evidence>
<organism evidence="1">
    <name type="scientific">Anguilla anguilla</name>
    <name type="common">European freshwater eel</name>
    <name type="synonym">Muraena anguilla</name>
    <dbReference type="NCBI Taxonomy" id="7936"/>
    <lineage>
        <taxon>Eukaryota</taxon>
        <taxon>Metazoa</taxon>
        <taxon>Chordata</taxon>
        <taxon>Craniata</taxon>
        <taxon>Vertebrata</taxon>
        <taxon>Euteleostomi</taxon>
        <taxon>Actinopterygii</taxon>
        <taxon>Neopterygii</taxon>
        <taxon>Teleostei</taxon>
        <taxon>Anguilliformes</taxon>
        <taxon>Anguillidae</taxon>
        <taxon>Anguilla</taxon>
    </lineage>
</organism>
<reference evidence="1" key="2">
    <citation type="journal article" date="2015" name="Fish Shellfish Immunol.">
        <title>Early steps in the European eel (Anguilla anguilla)-Vibrio vulnificus interaction in the gills: Role of the RtxA13 toxin.</title>
        <authorList>
            <person name="Callol A."/>
            <person name="Pajuelo D."/>
            <person name="Ebbesson L."/>
            <person name="Teles M."/>
            <person name="MacKenzie S."/>
            <person name="Amaro C."/>
        </authorList>
    </citation>
    <scope>NUCLEOTIDE SEQUENCE</scope>
</reference>
<sequence length="38" mass="4692">MNHNDIDHLIISVREEMLPSRWCIILFLNRLYPFIYKS</sequence>
<dbReference type="AlphaFoldDB" id="A0A0E9S659"/>
<accession>A0A0E9S659</accession>
<name>A0A0E9S659_ANGAN</name>
<dbReference type="EMBL" id="GBXM01072554">
    <property type="protein sequence ID" value="JAH36023.1"/>
    <property type="molecule type" value="Transcribed_RNA"/>
</dbReference>
<proteinExistence type="predicted"/>
<protein>
    <submittedName>
        <fullName evidence="1">Uncharacterized protein</fullName>
    </submittedName>
</protein>